<feature type="repeat" description="PPR" evidence="3">
    <location>
        <begin position="490"/>
        <end position="524"/>
    </location>
</feature>
<evidence type="ECO:0000313" key="5">
    <source>
        <dbReference type="EMBL" id="KAA8545924.1"/>
    </source>
</evidence>
<feature type="repeat" description="PPR" evidence="3">
    <location>
        <begin position="384"/>
        <end position="418"/>
    </location>
</feature>
<dbReference type="NCBIfam" id="TIGR00756">
    <property type="entry name" value="PPR"/>
    <property type="match status" value="5"/>
</dbReference>
<dbReference type="Gene3D" id="1.25.40.10">
    <property type="entry name" value="Tetratricopeptide repeat domain"/>
    <property type="match status" value="3"/>
</dbReference>
<feature type="repeat" description="PPR" evidence="3">
    <location>
        <begin position="198"/>
        <end position="232"/>
    </location>
</feature>
<accession>A0A5J5BTE0</accession>
<keyword evidence="2" id="KW-0677">Repeat</keyword>
<evidence type="ECO:0008006" key="7">
    <source>
        <dbReference type="Google" id="ProtNLM"/>
    </source>
</evidence>
<protein>
    <recommendedName>
        <fullName evidence="7">Pentacotripeptide-repeat region of PRORP domain-containing protein</fullName>
    </recommendedName>
</protein>
<evidence type="ECO:0000256" key="1">
    <source>
        <dbReference type="ARBA" id="ARBA00007626"/>
    </source>
</evidence>
<feature type="compositionally biased region" description="Polar residues" evidence="4">
    <location>
        <begin position="8"/>
        <end position="20"/>
    </location>
</feature>
<feature type="region of interest" description="Disordered" evidence="4">
    <location>
        <begin position="1"/>
        <end position="50"/>
    </location>
</feature>
<dbReference type="PANTHER" id="PTHR47447">
    <property type="entry name" value="OS03G0856100 PROTEIN"/>
    <property type="match status" value="1"/>
</dbReference>
<dbReference type="InterPro" id="IPR011990">
    <property type="entry name" value="TPR-like_helical_dom_sf"/>
</dbReference>
<name>A0A5J5BTE0_9ASTE</name>
<gene>
    <name evidence="5" type="ORF">F0562_020625</name>
</gene>
<dbReference type="OrthoDB" id="185373at2759"/>
<dbReference type="PROSITE" id="PS51375">
    <property type="entry name" value="PPR"/>
    <property type="match status" value="7"/>
</dbReference>
<comment type="similarity">
    <text evidence="1">Belongs to the PPR family. P subfamily.</text>
</comment>
<feature type="repeat" description="PPR" evidence="3">
    <location>
        <begin position="455"/>
        <end position="489"/>
    </location>
</feature>
<dbReference type="PANTHER" id="PTHR47447:SF17">
    <property type="entry name" value="OS12G0638900 PROTEIN"/>
    <property type="match status" value="1"/>
</dbReference>
<dbReference type="InterPro" id="IPR002885">
    <property type="entry name" value="PPR_rpt"/>
</dbReference>
<dbReference type="SUPFAM" id="SSF81901">
    <property type="entry name" value="HCP-like"/>
    <property type="match status" value="1"/>
</dbReference>
<dbReference type="Proteomes" id="UP000325577">
    <property type="component" value="Linkage Group LG10"/>
</dbReference>
<dbReference type="AlphaFoldDB" id="A0A5J5BTE0"/>
<proteinExistence type="inferred from homology"/>
<dbReference type="EMBL" id="CM018033">
    <property type="protein sequence ID" value="KAA8545924.1"/>
    <property type="molecule type" value="Genomic_DNA"/>
</dbReference>
<feature type="repeat" description="PPR" evidence="3">
    <location>
        <begin position="314"/>
        <end position="348"/>
    </location>
</feature>
<reference evidence="5 6" key="1">
    <citation type="submission" date="2019-09" db="EMBL/GenBank/DDBJ databases">
        <title>A chromosome-level genome assembly of the Chinese tupelo Nyssa sinensis.</title>
        <authorList>
            <person name="Yang X."/>
            <person name="Kang M."/>
            <person name="Yang Y."/>
            <person name="Xiong H."/>
            <person name="Wang M."/>
            <person name="Zhang Z."/>
            <person name="Wang Z."/>
            <person name="Wu H."/>
            <person name="Ma T."/>
            <person name="Liu J."/>
            <person name="Xi Z."/>
        </authorList>
    </citation>
    <scope>NUCLEOTIDE SEQUENCE [LARGE SCALE GENOMIC DNA]</scope>
    <source>
        <strain evidence="5">J267</strain>
        <tissue evidence="5">Leaf</tissue>
    </source>
</reference>
<dbReference type="Pfam" id="PF13041">
    <property type="entry name" value="PPR_2"/>
    <property type="match status" value="3"/>
</dbReference>
<evidence type="ECO:0000313" key="6">
    <source>
        <dbReference type="Proteomes" id="UP000325577"/>
    </source>
</evidence>
<feature type="repeat" description="PPR" evidence="3">
    <location>
        <begin position="279"/>
        <end position="313"/>
    </location>
</feature>
<dbReference type="Pfam" id="PF01535">
    <property type="entry name" value="PPR"/>
    <property type="match status" value="2"/>
</dbReference>
<feature type="repeat" description="PPR" evidence="3">
    <location>
        <begin position="349"/>
        <end position="383"/>
    </location>
</feature>
<organism evidence="5 6">
    <name type="scientific">Nyssa sinensis</name>
    <dbReference type="NCBI Taxonomy" id="561372"/>
    <lineage>
        <taxon>Eukaryota</taxon>
        <taxon>Viridiplantae</taxon>
        <taxon>Streptophyta</taxon>
        <taxon>Embryophyta</taxon>
        <taxon>Tracheophyta</taxon>
        <taxon>Spermatophyta</taxon>
        <taxon>Magnoliopsida</taxon>
        <taxon>eudicotyledons</taxon>
        <taxon>Gunneridae</taxon>
        <taxon>Pentapetalae</taxon>
        <taxon>asterids</taxon>
        <taxon>Cornales</taxon>
        <taxon>Nyssaceae</taxon>
        <taxon>Nyssa</taxon>
    </lineage>
</organism>
<evidence type="ECO:0000256" key="2">
    <source>
        <dbReference type="ARBA" id="ARBA00022737"/>
    </source>
</evidence>
<evidence type="ECO:0000256" key="3">
    <source>
        <dbReference type="PROSITE-ProRule" id="PRU00708"/>
    </source>
</evidence>
<keyword evidence="6" id="KW-1185">Reference proteome</keyword>
<evidence type="ECO:0000256" key="4">
    <source>
        <dbReference type="SAM" id="MobiDB-lite"/>
    </source>
</evidence>
<sequence>MPHHCQRSPFSPNCNSNPVANSRYRDPHRKRERERAPSMATSTVKRTLFSPPSHKHHLVYSFSSLPSDQSPPSDSLISSVVSILKHHRSKSRWNEIHSLYPNGFKPSEVSQITLHLRNNPHLALRFFLFTHRKSLCNHTLLSYSTIIHILSRGRLKTQAQTLIQSAIRLSEPINSSCSTTPPKIFETLVKTYRTCDSAPFVFELLIKACLQSKRIDQSIEIVRMLRSRGIYPTIRTSNSLIESILKFRGCCAGYDMYREIFSFDGEAENRVGAAKVFPSVHTFNIMMLSFYREGLMENVEEIWDEMVKLSCVPNVYSYSVLMAAYCDDEKMGEALKVWEEMRVKDLKHDVVAYNTIIGGFCRIGETGRAEEFFREMELSGVESTCVTFEHLINGYCKIGDVDSAMLLYKDMCRKGFRPESLMVDALIGGLCYQGRVFEALEFLKVAMKSHDMTPKGKSYELLIKGLCQEGKMEEALKLQAEMVGKGFEPNLEIYSAFIDGYMKQGNKDLAGKLRKEMLETQMKQKEN</sequence>